<name>A0A7L4UMQ1_BALHA</name>
<dbReference type="GO" id="GO:0051082">
    <property type="term" value="F:unfolded protein binding"/>
    <property type="evidence" value="ECO:0007669"/>
    <property type="project" value="InterPro"/>
</dbReference>
<dbReference type="PROSITE" id="PS51257">
    <property type="entry name" value="PROKAR_LIPOPROTEIN"/>
    <property type="match status" value="1"/>
</dbReference>
<keyword evidence="2 5" id="KW-0732">Signal</keyword>
<dbReference type="InterPro" id="IPR005632">
    <property type="entry name" value="Chaperone_Skp"/>
</dbReference>
<dbReference type="OrthoDB" id="1493259at2"/>
<proteinExistence type="inferred from homology"/>
<evidence type="ECO:0000313" key="6">
    <source>
        <dbReference type="EMBL" id="PVX49904.1"/>
    </source>
</evidence>
<sequence>MKSKYLTLWVILVLSLVACNQPQSNSTKNADSSTGNIAYVNVDTLMEKYQFAKDLNEEFTKKQENMTADLNVKARKFEDMVKSFQYRLQNNGFASRTRAENEQKQIEKKRQELMELDQTLKNELSEEYQAIITRLQDTISKELELFNEKAGYDLILRTTKGGNVLYGKPELDITEEFVNQLNKGYKGDVSDDDSNDMKVSTEETIEGNTEK</sequence>
<comment type="similarity">
    <text evidence="1">Belongs to the Skp family.</text>
</comment>
<feature type="chain" id="PRO_5029483275" evidence="5">
    <location>
        <begin position="21"/>
        <end position="211"/>
    </location>
</feature>
<reference evidence="6 7" key="1">
    <citation type="submission" date="2018-05" db="EMBL/GenBank/DDBJ databases">
        <title>Genomic Encyclopedia of Type Strains, Phase IV (KMG-IV): sequencing the most valuable type-strain genomes for metagenomic binning, comparative biology and taxonomic classification.</title>
        <authorList>
            <person name="Goeker M."/>
        </authorList>
    </citation>
    <scope>NUCLEOTIDE SEQUENCE [LARGE SCALE GENOMIC DNA]</scope>
    <source>
        <strain evidence="6 7">DSM 28579</strain>
    </source>
</reference>
<protein>
    <submittedName>
        <fullName evidence="6">Periplasmic chaperone for outer membrane proteins Skp</fullName>
    </submittedName>
</protein>
<dbReference type="PANTHER" id="PTHR35089">
    <property type="entry name" value="CHAPERONE PROTEIN SKP"/>
    <property type="match status" value="1"/>
</dbReference>
<feature type="coiled-coil region" evidence="3">
    <location>
        <begin position="96"/>
        <end position="126"/>
    </location>
</feature>
<evidence type="ECO:0000256" key="1">
    <source>
        <dbReference type="ARBA" id="ARBA00009091"/>
    </source>
</evidence>
<keyword evidence="7" id="KW-1185">Reference proteome</keyword>
<comment type="caution">
    <text evidence="6">The sequence shown here is derived from an EMBL/GenBank/DDBJ whole genome shotgun (WGS) entry which is preliminary data.</text>
</comment>
<evidence type="ECO:0000256" key="4">
    <source>
        <dbReference type="SAM" id="MobiDB-lite"/>
    </source>
</evidence>
<feature type="signal peptide" evidence="5">
    <location>
        <begin position="1"/>
        <end position="20"/>
    </location>
</feature>
<dbReference type="Pfam" id="PF03938">
    <property type="entry name" value="OmpH"/>
    <property type="match status" value="1"/>
</dbReference>
<dbReference type="Proteomes" id="UP000251835">
    <property type="component" value="Unassembled WGS sequence"/>
</dbReference>
<feature type="region of interest" description="Disordered" evidence="4">
    <location>
        <begin position="184"/>
        <end position="211"/>
    </location>
</feature>
<evidence type="ECO:0000256" key="2">
    <source>
        <dbReference type="ARBA" id="ARBA00022729"/>
    </source>
</evidence>
<accession>A0A7L4UMQ1</accession>
<evidence type="ECO:0000256" key="3">
    <source>
        <dbReference type="SAM" id="Coils"/>
    </source>
</evidence>
<dbReference type="SMART" id="SM00935">
    <property type="entry name" value="OmpH"/>
    <property type="match status" value="1"/>
</dbReference>
<dbReference type="Gene3D" id="3.30.910.20">
    <property type="entry name" value="Skp domain"/>
    <property type="match status" value="1"/>
</dbReference>
<organism evidence="6 7">
    <name type="scientific">Balneicella halophila</name>
    <dbReference type="NCBI Taxonomy" id="1537566"/>
    <lineage>
        <taxon>Bacteria</taxon>
        <taxon>Pseudomonadati</taxon>
        <taxon>Bacteroidota</taxon>
        <taxon>Bacteroidia</taxon>
        <taxon>Bacteroidales</taxon>
        <taxon>Balneicellaceae</taxon>
        <taxon>Balneicella</taxon>
    </lineage>
</organism>
<dbReference type="InterPro" id="IPR024930">
    <property type="entry name" value="Skp_dom_sf"/>
</dbReference>
<dbReference type="GO" id="GO:0005829">
    <property type="term" value="C:cytosol"/>
    <property type="evidence" value="ECO:0007669"/>
    <property type="project" value="TreeGrafter"/>
</dbReference>
<gene>
    <name evidence="6" type="ORF">C7377_1542</name>
</gene>
<evidence type="ECO:0000256" key="5">
    <source>
        <dbReference type="SAM" id="SignalP"/>
    </source>
</evidence>
<dbReference type="GO" id="GO:0050821">
    <property type="term" value="P:protein stabilization"/>
    <property type="evidence" value="ECO:0007669"/>
    <property type="project" value="TreeGrafter"/>
</dbReference>
<keyword evidence="3" id="KW-0175">Coiled coil</keyword>
<dbReference type="AlphaFoldDB" id="A0A7L4UMQ1"/>
<dbReference type="RefSeq" id="WP_116496763.1">
    <property type="nucleotide sequence ID" value="NZ_QENZ01000005.1"/>
</dbReference>
<feature type="compositionally biased region" description="Basic and acidic residues" evidence="4">
    <location>
        <begin position="185"/>
        <end position="201"/>
    </location>
</feature>
<evidence type="ECO:0000313" key="7">
    <source>
        <dbReference type="Proteomes" id="UP000251835"/>
    </source>
</evidence>
<dbReference type="EMBL" id="QENZ01000005">
    <property type="protein sequence ID" value="PVX49904.1"/>
    <property type="molecule type" value="Genomic_DNA"/>
</dbReference>
<dbReference type="SUPFAM" id="SSF111384">
    <property type="entry name" value="OmpH-like"/>
    <property type="match status" value="1"/>
</dbReference>
<dbReference type="PANTHER" id="PTHR35089:SF1">
    <property type="entry name" value="CHAPERONE PROTEIN SKP"/>
    <property type="match status" value="1"/>
</dbReference>